<proteinExistence type="predicted"/>
<dbReference type="Gene3D" id="3.40.250.10">
    <property type="entry name" value="Rhodanese-like domain"/>
    <property type="match status" value="1"/>
</dbReference>
<reference evidence="3" key="1">
    <citation type="submission" date="2017-08" db="EMBL/GenBank/DDBJ databases">
        <title>A dynamic microbial community with high functional redundancy inhabits the cold, oxic subseafloor aquifer.</title>
        <authorList>
            <person name="Tully B.J."/>
            <person name="Wheat C.G."/>
            <person name="Glazer B.T."/>
            <person name="Huber J.A."/>
        </authorList>
    </citation>
    <scope>NUCLEOTIDE SEQUENCE [LARGE SCALE GENOMIC DNA]</scope>
</reference>
<organism evidence="2 3">
    <name type="scientific">SAR86 cluster bacterium</name>
    <dbReference type="NCBI Taxonomy" id="2030880"/>
    <lineage>
        <taxon>Bacteria</taxon>
        <taxon>Pseudomonadati</taxon>
        <taxon>Pseudomonadota</taxon>
        <taxon>Gammaproteobacteria</taxon>
        <taxon>SAR86 cluster</taxon>
    </lineage>
</organism>
<dbReference type="PANTHER" id="PTHR44086">
    <property type="entry name" value="THIOSULFATE SULFURTRANSFERASE RDL2, MITOCHONDRIAL-RELATED"/>
    <property type="match status" value="1"/>
</dbReference>
<dbReference type="PROSITE" id="PS50206">
    <property type="entry name" value="RHODANESE_3"/>
    <property type="match status" value="1"/>
</dbReference>
<dbReference type="PANTHER" id="PTHR44086:SF13">
    <property type="entry name" value="THIOSULFATE SULFURTRANSFERASE PSPE"/>
    <property type="match status" value="1"/>
</dbReference>
<dbReference type="InterPro" id="IPR001763">
    <property type="entry name" value="Rhodanese-like_dom"/>
</dbReference>
<sequence>MKVKKGYKQLVAEAEQQIQAIDSSELKARLENLDESVVIIDLRDVREVKREGKIPGSLHIPRGMLEFWVDPDSPYYRTEFDKAEELVLYCNKGWRSALSAQSLQNMGIESVVHLKGGMEQWQKDGGVVELS</sequence>
<feature type="domain" description="Rhodanese" evidence="1">
    <location>
        <begin position="33"/>
        <end position="130"/>
    </location>
</feature>
<gene>
    <name evidence="2" type="ORF">COB20_00780</name>
</gene>
<dbReference type="GO" id="GO:0004792">
    <property type="term" value="F:thiosulfate-cyanide sulfurtransferase activity"/>
    <property type="evidence" value="ECO:0007669"/>
    <property type="project" value="TreeGrafter"/>
</dbReference>
<dbReference type="SUPFAM" id="SSF52821">
    <property type="entry name" value="Rhodanese/Cell cycle control phosphatase"/>
    <property type="match status" value="1"/>
</dbReference>
<evidence type="ECO:0000313" key="3">
    <source>
        <dbReference type="Proteomes" id="UP000218767"/>
    </source>
</evidence>
<protein>
    <submittedName>
        <fullName evidence="2">Rhodanese</fullName>
    </submittedName>
</protein>
<evidence type="ECO:0000259" key="1">
    <source>
        <dbReference type="PROSITE" id="PS50206"/>
    </source>
</evidence>
<name>A0A2A4XHM8_9GAMM</name>
<dbReference type="Proteomes" id="UP000218767">
    <property type="component" value="Unassembled WGS sequence"/>
</dbReference>
<dbReference type="SMART" id="SM00450">
    <property type="entry name" value="RHOD"/>
    <property type="match status" value="1"/>
</dbReference>
<evidence type="ECO:0000313" key="2">
    <source>
        <dbReference type="EMBL" id="PCI82172.1"/>
    </source>
</evidence>
<comment type="caution">
    <text evidence="2">The sequence shown here is derived from an EMBL/GenBank/DDBJ whole genome shotgun (WGS) entry which is preliminary data.</text>
</comment>
<dbReference type="CDD" id="cd01447">
    <property type="entry name" value="Polysulfide_ST"/>
    <property type="match status" value="1"/>
</dbReference>
<dbReference type="EMBL" id="NVUL01000002">
    <property type="protein sequence ID" value="PCI82172.1"/>
    <property type="molecule type" value="Genomic_DNA"/>
</dbReference>
<accession>A0A2A4XHM8</accession>
<dbReference type="InterPro" id="IPR036873">
    <property type="entry name" value="Rhodanese-like_dom_sf"/>
</dbReference>
<dbReference type="Pfam" id="PF00581">
    <property type="entry name" value="Rhodanese"/>
    <property type="match status" value="1"/>
</dbReference>
<dbReference type="AlphaFoldDB" id="A0A2A4XHM8"/>